<organism evidence="5 6">
    <name type="scientific">Moniliophthora roreri</name>
    <name type="common">Frosty pod rot fungus</name>
    <name type="synonym">Monilia roreri</name>
    <dbReference type="NCBI Taxonomy" id="221103"/>
    <lineage>
        <taxon>Eukaryota</taxon>
        <taxon>Fungi</taxon>
        <taxon>Dikarya</taxon>
        <taxon>Basidiomycota</taxon>
        <taxon>Agaricomycotina</taxon>
        <taxon>Agaricomycetes</taxon>
        <taxon>Agaricomycetidae</taxon>
        <taxon>Agaricales</taxon>
        <taxon>Marasmiineae</taxon>
        <taxon>Marasmiaceae</taxon>
        <taxon>Moniliophthora</taxon>
    </lineage>
</organism>
<feature type="domain" description="BCNT-C" evidence="4">
    <location>
        <begin position="164"/>
        <end position="247"/>
    </location>
</feature>
<dbReference type="EMBL" id="LATX01002399">
    <property type="protein sequence ID" value="KTB30086.1"/>
    <property type="molecule type" value="Genomic_DNA"/>
</dbReference>
<protein>
    <recommendedName>
        <fullName evidence="2">SWR1-complex protein 5</fullName>
    </recommendedName>
</protein>
<sequence length="248" mass="27409">MPSSDSEDDGNYIPPANDPESSSSEDDEPDAKRARVTSPKPSEEDEAAKKLARETAWKNFKESVEGGNSTSEQNDQPKKTVKVEKRHLFAGEQVVEVVEVPEDSPDAKKWSRWVPPEKQPQTTAESSDTHASGEERAAASREVPQESPVPSSLSKPPLKRPGPRKSKTNLSALPSGSSSKPKKMTMLEKSAMDWRSHVSSEQDSGLSDELTANRRGGGYLEKVEFLERVNERKEDVLEQNKGAKRRRG</sequence>
<dbReference type="PROSITE" id="PS51279">
    <property type="entry name" value="BCNT_C"/>
    <property type="match status" value="1"/>
</dbReference>
<feature type="compositionally biased region" description="Basic and acidic residues" evidence="3">
    <location>
        <begin position="127"/>
        <end position="139"/>
    </location>
</feature>
<reference evidence="5 6" key="1">
    <citation type="submission" date="2015-12" db="EMBL/GenBank/DDBJ databases">
        <title>Draft genome sequence of Moniliophthora roreri, the causal agent of frosty pod rot of cacao.</title>
        <authorList>
            <person name="Aime M.C."/>
            <person name="Diaz-Valderrama J.R."/>
            <person name="Kijpornyongpan T."/>
            <person name="Phillips-Mora W."/>
        </authorList>
    </citation>
    <scope>NUCLEOTIDE SEQUENCE [LARGE SCALE GENOMIC DNA]</scope>
    <source>
        <strain evidence="5 6">MCA 2952</strain>
    </source>
</reference>
<comment type="similarity">
    <text evidence="1">Belongs to the SWC5 family.</text>
</comment>
<dbReference type="InterPro" id="IPR011421">
    <property type="entry name" value="BCNT-C"/>
</dbReference>
<dbReference type="InterPro" id="IPR027124">
    <property type="entry name" value="Swc5/CFDP1/2"/>
</dbReference>
<feature type="region of interest" description="Disordered" evidence="3">
    <location>
        <begin position="97"/>
        <end position="216"/>
    </location>
</feature>
<dbReference type="PANTHER" id="PTHR48407:SF1">
    <property type="entry name" value="CRANIOFACIAL DEVELOPMENT PROTEIN 1"/>
    <property type="match status" value="1"/>
</dbReference>
<name>A0A0W0F195_MONRR</name>
<dbReference type="PANTHER" id="PTHR48407">
    <property type="entry name" value="CRANIOFACIAL DEVELOPMENT PROTEIN 1"/>
    <property type="match status" value="1"/>
</dbReference>
<evidence type="ECO:0000256" key="1">
    <source>
        <dbReference type="ARBA" id="ARBA00010465"/>
    </source>
</evidence>
<proteinExistence type="inferred from homology"/>
<feature type="compositionally biased region" description="Basic and acidic residues" evidence="3">
    <location>
        <begin position="47"/>
        <end position="64"/>
    </location>
</feature>
<gene>
    <name evidence="5" type="ORF">WG66_17378</name>
</gene>
<evidence type="ECO:0000259" key="4">
    <source>
        <dbReference type="PROSITE" id="PS51279"/>
    </source>
</evidence>
<evidence type="ECO:0000256" key="3">
    <source>
        <dbReference type="SAM" id="MobiDB-lite"/>
    </source>
</evidence>
<comment type="caution">
    <text evidence="5">The sequence shown here is derived from an EMBL/GenBank/DDBJ whole genome shotgun (WGS) entry which is preliminary data.</text>
</comment>
<feature type="region of interest" description="Disordered" evidence="3">
    <location>
        <begin position="1"/>
        <end position="84"/>
    </location>
</feature>
<dbReference type="Proteomes" id="UP000054988">
    <property type="component" value="Unassembled WGS sequence"/>
</dbReference>
<feature type="compositionally biased region" description="Basic residues" evidence="3">
    <location>
        <begin position="157"/>
        <end position="167"/>
    </location>
</feature>
<evidence type="ECO:0000313" key="6">
    <source>
        <dbReference type="Proteomes" id="UP000054988"/>
    </source>
</evidence>
<accession>A0A0W0F195</accession>
<dbReference type="eggNOG" id="KOG4776">
    <property type="taxonomic scope" value="Eukaryota"/>
</dbReference>
<feature type="compositionally biased region" description="Acidic residues" evidence="3">
    <location>
        <begin position="1"/>
        <end position="10"/>
    </location>
</feature>
<evidence type="ECO:0000256" key="2">
    <source>
        <dbReference type="ARBA" id="ARBA00019138"/>
    </source>
</evidence>
<feature type="compositionally biased region" description="Basic and acidic residues" evidence="3">
    <location>
        <begin position="75"/>
        <end position="84"/>
    </location>
</feature>
<feature type="compositionally biased region" description="Basic and acidic residues" evidence="3">
    <location>
        <begin position="190"/>
        <end position="200"/>
    </location>
</feature>
<dbReference type="Pfam" id="PF07572">
    <property type="entry name" value="BCNT"/>
    <property type="match status" value="1"/>
</dbReference>
<feature type="compositionally biased region" description="Polar residues" evidence="3">
    <location>
        <begin position="168"/>
        <end position="179"/>
    </location>
</feature>
<evidence type="ECO:0000313" key="5">
    <source>
        <dbReference type="EMBL" id="KTB30086.1"/>
    </source>
</evidence>
<dbReference type="AlphaFoldDB" id="A0A0W0F195"/>
<dbReference type="GO" id="GO:0000812">
    <property type="term" value="C:Swr1 complex"/>
    <property type="evidence" value="ECO:0007669"/>
    <property type="project" value="TreeGrafter"/>
</dbReference>